<dbReference type="FunFam" id="2.40.30.10:FF:000008">
    <property type="entry name" value="Translation initiation factor IF-2"/>
    <property type="match status" value="1"/>
</dbReference>
<dbReference type="Pfam" id="PF04760">
    <property type="entry name" value="IF2_N"/>
    <property type="match status" value="1"/>
</dbReference>
<dbReference type="OrthoDB" id="9811804at2"/>
<evidence type="ECO:0000256" key="9">
    <source>
        <dbReference type="RuleBase" id="RU000644"/>
    </source>
</evidence>
<evidence type="ECO:0000256" key="2">
    <source>
        <dbReference type="ARBA" id="ARBA00020675"/>
    </source>
</evidence>
<feature type="compositionally biased region" description="Basic and acidic residues" evidence="10">
    <location>
        <begin position="258"/>
        <end position="269"/>
    </location>
</feature>
<name>A0A174ZCH7_9FIRM</name>
<dbReference type="CDD" id="cd01887">
    <property type="entry name" value="IF2_eIF5B"/>
    <property type="match status" value="1"/>
</dbReference>
<dbReference type="InterPro" id="IPR009000">
    <property type="entry name" value="Transl_B-barrel_sf"/>
</dbReference>
<dbReference type="Gene3D" id="3.40.50.300">
    <property type="entry name" value="P-loop containing nucleotide triphosphate hydrolases"/>
    <property type="match status" value="1"/>
</dbReference>
<evidence type="ECO:0000256" key="10">
    <source>
        <dbReference type="SAM" id="MobiDB-lite"/>
    </source>
</evidence>
<evidence type="ECO:0000256" key="4">
    <source>
        <dbReference type="ARBA" id="ARBA00022741"/>
    </source>
</evidence>
<comment type="subcellular location">
    <subcellularLocation>
        <location evidence="8">Cytoplasm</location>
    </subcellularLocation>
</comment>
<dbReference type="InterPro" id="IPR000795">
    <property type="entry name" value="T_Tr_GTP-bd_dom"/>
</dbReference>
<dbReference type="CDD" id="cd03702">
    <property type="entry name" value="IF2_mtIF2_II"/>
    <property type="match status" value="1"/>
</dbReference>
<dbReference type="PANTHER" id="PTHR43381">
    <property type="entry name" value="TRANSLATION INITIATION FACTOR IF-2-RELATED"/>
    <property type="match status" value="1"/>
</dbReference>
<sequence>MDKKYRVNELAKDLNIPVSEITDVVQEYFGVQKKSQASLSEDEMSVVLEKYSQSNQVKNFNSYFASASKPKTEKKEEKPAEKPAKKAEKKPESNKEADKAEKVQAKPETKTEAKPEAKPEIKTETKSEAKHEIKTEAKSEAKSDKPADKKPMGDRNDRKPYGDKQQGDRKPYGDRQQGDRKSYGDRQQGDRKPYGDKQQGDRKPYGDRQQGDRKPYGDRRNDTRNDRRDTKPVQQTAPAQPVIDLANIKTNAPPTKHVKGEAVQRGEQVTKHVDTRGSYVNLDKYNEKYETIASTESGNRRQNDAYTKKQKISQKSQKGKQQFSKKKETEAQKLKRLELEKARKKQLEIQVPDEIVVSELASRLKVTAADVIKKLFSLGVMVTINQSVDYDTACIVAEEFGAKVTKEVVVSIEERLFEEVEDTEENLQPRSPVVVVMGHVDHGKTSLLDRIRHANVTSGEAGGITQHIGAYRVKAGGRDITFLDTPGHEAFTAMRARGALATDIAILVVAADDGIMPQTVEAINHAKAANLSIIVAINKMDKPTANPDKVKQELTEHGLVCEEWGGDVICVPVSAKTGEGIDELLEMVNLTADVLELKANPDRLAKGVVIEARIDKGRGPIATVLVQSGTLHTGDTIIAGTAVGRVRVMRDDKGKAVKEAGPSVPVEIMGLAEVPSAGDDFAAVEDEKLARELVEKRKFDAKEEQFKLYKKVSLDNLFSQIEEGSMKKLPIIVKADVQGSVEAVSQSLSKLSNEEVKVEVIHGAVGAVTESDVMLAKASGAIIVGFNVRPNPAAADNAKRDGVDIRLYRVIYDAIEEIETAMKGMLAPKYREVDTGRVEVRQVMKLSSVGVVAGSYVLDGKVQRNGEVRVVRDGIIVAVDKIAGLRRFKDDVKEVAAGYECGITLEKFTDIKDGDIFEAFVTEEYRD</sequence>
<feature type="compositionally biased region" description="Low complexity" evidence="10">
    <location>
        <begin position="313"/>
        <end position="322"/>
    </location>
</feature>
<evidence type="ECO:0000256" key="8">
    <source>
        <dbReference type="HAMAP-Rule" id="MF_00100"/>
    </source>
</evidence>
<feature type="region of interest" description="Disordered" evidence="10">
    <location>
        <begin position="58"/>
        <end position="269"/>
    </location>
</feature>
<dbReference type="InterPro" id="IPR036925">
    <property type="entry name" value="TIF_IF2_dom3_sf"/>
</dbReference>
<evidence type="ECO:0000259" key="11">
    <source>
        <dbReference type="PROSITE" id="PS51722"/>
    </source>
</evidence>
<dbReference type="InterPro" id="IPR000178">
    <property type="entry name" value="TF_IF2_bacterial-like"/>
</dbReference>
<evidence type="ECO:0000313" key="12">
    <source>
        <dbReference type="EMBL" id="CUQ84935.1"/>
    </source>
</evidence>
<feature type="compositionally biased region" description="Basic and acidic residues" evidence="10">
    <location>
        <begin position="70"/>
        <end position="231"/>
    </location>
</feature>
<keyword evidence="4 8" id="KW-0547">Nucleotide-binding</keyword>
<dbReference type="CDD" id="cd03692">
    <property type="entry name" value="mtIF2_IVc"/>
    <property type="match status" value="1"/>
</dbReference>
<proteinExistence type="inferred from homology"/>
<dbReference type="Gene3D" id="3.40.50.10050">
    <property type="entry name" value="Translation initiation factor IF- 2, domain 3"/>
    <property type="match status" value="1"/>
</dbReference>
<reference evidence="12 13" key="1">
    <citation type="submission" date="2015-09" db="EMBL/GenBank/DDBJ databases">
        <authorList>
            <consortium name="Pathogen Informatics"/>
        </authorList>
    </citation>
    <scope>NUCLEOTIDE SEQUENCE [LARGE SCALE GENOMIC DNA]</scope>
    <source>
        <strain evidence="12 13">2789STDY5834928</strain>
    </source>
</reference>
<comment type="similarity">
    <text evidence="1 8 9">Belongs to the TRAFAC class translation factor GTPase superfamily. Classic translation factor GTPase family. IF-2 subfamily.</text>
</comment>
<keyword evidence="8" id="KW-0963">Cytoplasm</keyword>
<protein>
    <recommendedName>
        <fullName evidence="2 8">Translation initiation factor IF-2</fullName>
    </recommendedName>
</protein>
<gene>
    <name evidence="8 12" type="primary">infB</name>
    <name evidence="12" type="ORF">ERS852540_01012</name>
</gene>
<organism evidence="12 13">
    <name type="scientific">[Eubacterium] siraeum</name>
    <dbReference type="NCBI Taxonomy" id="39492"/>
    <lineage>
        <taxon>Bacteria</taxon>
        <taxon>Bacillati</taxon>
        <taxon>Bacillota</taxon>
        <taxon>Clostridia</taxon>
        <taxon>Eubacteriales</taxon>
        <taxon>Oscillospiraceae</taxon>
        <taxon>Oscillospiraceae incertae sedis</taxon>
    </lineage>
</organism>
<dbReference type="InterPro" id="IPR053905">
    <property type="entry name" value="EF-G-like_DII"/>
</dbReference>
<dbReference type="SUPFAM" id="SSF50447">
    <property type="entry name" value="Translation proteins"/>
    <property type="match status" value="2"/>
</dbReference>
<feature type="domain" description="Tr-type G" evidence="11">
    <location>
        <begin position="429"/>
        <end position="598"/>
    </location>
</feature>
<keyword evidence="5 8" id="KW-0648">Protein biosynthesis</keyword>
<evidence type="ECO:0000256" key="6">
    <source>
        <dbReference type="ARBA" id="ARBA00023134"/>
    </source>
</evidence>
<dbReference type="InterPro" id="IPR005225">
    <property type="entry name" value="Small_GTP-bd"/>
</dbReference>
<dbReference type="SUPFAM" id="SSF52156">
    <property type="entry name" value="Initiation factor IF2/eIF5b, domain 3"/>
    <property type="match status" value="1"/>
</dbReference>
<accession>A0A174ZCH7</accession>
<dbReference type="NCBIfam" id="TIGR00487">
    <property type="entry name" value="IF-2"/>
    <property type="match status" value="1"/>
</dbReference>
<dbReference type="HAMAP" id="MF_00100_B">
    <property type="entry name" value="IF_2_B"/>
    <property type="match status" value="1"/>
</dbReference>
<dbReference type="InterPro" id="IPR044145">
    <property type="entry name" value="IF2_II"/>
</dbReference>
<dbReference type="GO" id="GO:0005829">
    <property type="term" value="C:cytosol"/>
    <property type="evidence" value="ECO:0007669"/>
    <property type="project" value="TreeGrafter"/>
</dbReference>
<dbReference type="InterPro" id="IPR023115">
    <property type="entry name" value="TIF_IF2_dom3"/>
</dbReference>
<evidence type="ECO:0000256" key="3">
    <source>
        <dbReference type="ARBA" id="ARBA00022540"/>
    </source>
</evidence>
<dbReference type="FunFam" id="3.40.50.300:FF:000019">
    <property type="entry name" value="Translation initiation factor IF-2"/>
    <property type="match status" value="1"/>
</dbReference>
<dbReference type="PROSITE" id="PS51722">
    <property type="entry name" value="G_TR_2"/>
    <property type="match status" value="1"/>
</dbReference>
<evidence type="ECO:0000256" key="7">
    <source>
        <dbReference type="ARBA" id="ARBA00025162"/>
    </source>
</evidence>
<dbReference type="EMBL" id="CZBY01000006">
    <property type="protein sequence ID" value="CUQ84935.1"/>
    <property type="molecule type" value="Genomic_DNA"/>
</dbReference>
<feature type="binding site" evidence="8">
    <location>
        <begin position="438"/>
        <end position="445"/>
    </location>
    <ligand>
        <name>GTP</name>
        <dbReference type="ChEBI" id="CHEBI:37565"/>
    </ligand>
</feature>
<dbReference type="Proteomes" id="UP000095662">
    <property type="component" value="Unassembled WGS sequence"/>
</dbReference>
<dbReference type="Gene3D" id="2.40.30.10">
    <property type="entry name" value="Translation factors"/>
    <property type="match status" value="2"/>
</dbReference>
<dbReference type="STRING" id="39492.ERS852540_01012"/>
<dbReference type="SUPFAM" id="SSF52540">
    <property type="entry name" value="P-loop containing nucleoside triphosphate hydrolases"/>
    <property type="match status" value="1"/>
</dbReference>
<evidence type="ECO:0000256" key="5">
    <source>
        <dbReference type="ARBA" id="ARBA00022917"/>
    </source>
</evidence>
<dbReference type="FunFam" id="3.40.50.10050:FF:000001">
    <property type="entry name" value="Translation initiation factor IF-2"/>
    <property type="match status" value="1"/>
</dbReference>
<dbReference type="Pfam" id="PF00009">
    <property type="entry name" value="GTP_EFTU"/>
    <property type="match status" value="1"/>
</dbReference>
<keyword evidence="3 8" id="KW-0396">Initiation factor</keyword>
<dbReference type="InterPro" id="IPR006847">
    <property type="entry name" value="IF2_N"/>
</dbReference>
<dbReference type="GO" id="GO:0005525">
    <property type="term" value="F:GTP binding"/>
    <property type="evidence" value="ECO:0007669"/>
    <property type="project" value="UniProtKB-KW"/>
</dbReference>
<feature type="binding site" evidence="8">
    <location>
        <begin position="538"/>
        <end position="541"/>
    </location>
    <ligand>
        <name>GTP</name>
        <dbReference type="ChEBI" id="CHEBI:37565"/>
    </ligand>
</feature>
<keyword evidence="6 8" id="KW-0342">GTP-binding</keyword>
<feature type="binding site" evidence="8">
    <location>
        <begin position="484"/>
        <end position="488"/>
    </location>
    <ligand>
        <name>GTP</name>
        <dbReference type="ChEBI" id="CHEBI:37565"/>
    </ligand>
</feature>
<evidence type="ECO:0000256" key="1">
    <source>
        <dbReference type="ARBA" id="ARBA00007733"/>
    </source>
</evidence>
<dbReference type="FunFam" id="2.40.30.10:FF:000007">
    <property type="entry name" value="Translation initiation factor IF-2"/>
    <property type="match status" value="1"/>
</dbReference>
<dbReference type="NCBIfam" id="TIGR00231">
    <property type="entry name" value="small_GTP"/>
    <property type="match status" value="1"/>
</dbReference>
<dbReference type="Pfam" id="PF22042">
    <property type="entry name" value="EF-G_D2"/>
    <property type="match status" value="1"/>
</dbReference>
<feature type="compositionally biased region" description="Basic and acidic residues" evidence="10">
    <location>
        <begin position="298"/>
        <end position="307"/>
    </location>
</feature>
<dbReference type="PANTHER" id="PTHR43381:SF5">
    <property type="entry name" value="TR-TYPE G DOMAIN-CONTAINING PROTEIN"/>
    <property type="match status" value="1"/>
</dbReference>
<comment type="function">
    <text evidence="7 8 9">One of the essential components for the initiation of protein synthesis. Protects formylmethionyl-tRNA from spontaneous hydrolysis and promotes its binding to the 30S ribosomal subunits. Also involved in the hydrolysis of GTP during the formation of the 70S ribosomal complex.</text>
</comment>
<feature type="region of interest" description="G-domain" evidence="8">
    <location>
        <begin position="432"/>
        <end position="580"/>
    </location>
</feature>
<dbReference type="GO" id="GO:0003743">
    <property type="term" value="F:translation initiation factor activity"/>
    <property type="evidence" value="ECO:0007669"/>
    <property type="project" value="UniProtKB-UniRule"/>
</dbReference>
<dbReference type="GO" id="GO:0003924">
    <property type="term" value="F:GTPase activity"/>
    <property type="evidence" value="ECO:0007669"/>
    <property type="project" value="UniProtKB-UniRule"/>
</dbReference>
<feature type="region of interest" description="Disordered" evidence="10">
    <location>
        <begin position="292"/>
        <end position="329"/>
    </location>
</feature>
<dbReference type="AlphaFoldDB" id="A0A174ZCH7"/>
<dbReference type="InterPro" id="IPR027417">
    <property type="entry name" value="P-loop_NTPase"/>
</dbReference>
<dbReference type="InterPro" id="IPR015760">
    <property type="entry name" value="TIF_IF2"/>
</dbReference>
<dbReference type="Pfam" id="PF11987">
    <property type="entry name" value="IF-2"/>
    <property type="match status" value="1"/>
</dbReference>
<evidence type="ECO:0000313" key="13">
    <source>
        <dbReference type="Proteomes" id="UP000095662"/>
    </source>
</evidence>